<feature type="domain" description="PAS" evidence="7">
    <location>
        <begin position="14"/>
        <end position="66"/>
    </location>
</feature>
<dbReference type="Gene3D" id="1.10.8.60">
    <property type="match status" value="1"/>
</dbReference>
<name>A0A1W2CAT2_9BACT</name>
<dbReference type="GO" id="GO:0005524">
    <property type="term" value="F:ATP binding"/>
    <property type="evidence" value="ECO:0007669"/>
    <property type="project" value="UniProtKB-KW"/>
</dbReference>
<accession>A0A1W2CAT2</accession>
<dbReference type="SUPFAM" id="SSF46689">
    <property type="entry name" value="Homeodomain-like"/>
    <property type="match status" value="1"/>
</dbReference>
<dbReference type="Pfam" id="PF25601">
    <property type="entry name" value="AAA_lid_14"/>
    <property type="match status" value="1"/>
</dbReference>
<dbReference type="EMBL" id="FWXY01000011">
    <property type="protein sequence ID" value="SMC82259.1"/>
    <property type="molecule type" value="Genomic_DNA"/>
</dbReference>
<proteinExistence type="predicted"/>
<dbReference type="STRING" id="1121400.SAMN02746065_11160"/>
<dbReference type="Gene3D" id="3.40.50.300">
    <property type="entry name" value="P-loop containing nucleotide triphosphate hydrolases"/>
    <property type="match status" value="1"/>
</dbReference>
<evidence type="ECO:0000256" key="1">
    <source>
        <dbReference type="ARBA" id="ARBA00022741"/>
    </source>
</evidence>
<dbReference type="SUPFAM" id="SSF55785">
    <property type="entry name" value="PYP-like sensor domain (PAS domain)"/>
    <property type="match status" value="1"/>
</dbReference>
<dbReference type="PROSITE" id="PS00688">
    <property type="entry name" value="SIGMA54_INTERACT_3"/>
    <property type="match status" value="1"/>
</dbReference>
<dbReference type="CDD" id="cd00130">
    <property type="entry name" value="PAS"/>
    <property type="match status" value="1"/>
</dbReference>
<dbReference type="Pfam" id="PF02954">
    <property type="entry name" value="HTH_8"/>
    <property type="match status" value="1"/>
</dbReference>
<protein>
    <submittedName>
        <fullName evidence="8">Arginine utilization regulatory protein</fullName>
    </submittedName>
</protein>
<dbReference type="PROSITE" id="PS50112">
    <property type="entry name" value="PAS"/>
    <property type="match status" value="1"/>
</dbReference>
<evidence type="ECO:0000259" key="7">
    <source>
        <dbReference type="PROSITE" id="PS50112"/>
    </source>
</evidence>
<dbReference type="SMART" id="SM00382">
    <property type="entry name" value="AAA"/>
    <property type="match status" value="1"/>
</dbReference>
<dbReference type="PANTHER" id="PTHR32071">
    <property type="entry name" value="TRANSCRIPTIONAL REGULATORY PROTEIN"/>
    <property type="match status" value="1"/>
</dbReference>
<dbReference type="GO" id="GO:0043565">
    <property type="term" value="F:sequence-specific DNA binding"/>
    <property type="evidence" value="ECO:0007669"/>
    <property type="project" value="InterPro"/>
</dbReference>
<sequence>MTKKETKYCKHAVTDADFISVFDKFSEGVLVTDLNGVIIYYNRAMSRIDELDPREALHKKITDVYHLTNDDSIIMQCLFKGEPIIDRPIYYRTRMGKVANTVHSAFPLTRNSKIIGIICFVRDYNVLAETIADMPVVQTAFDTDIFFDSIIGEDPELIKAVSSAKMAANTPSPVMLYGQTGTGKELFARAIHNHSARSRQKYTPVNCAAIPENLLEGILFGTSKGAFTGSVNKAGLFEKTHGGTIFLDELNSMPVGLQSKILRVLQERKVRRVGALKETTIDVKIISSVNEDPHVAMANGTLRSDLFYRLGVVFIHIVPLAGRMGDLDLLVSHFINKHNKLMGKAVKGVSDNVMVRFRSYHWPGNVRELEHAIEGAMNIVGASDTIQLRHLQSHFSVIPAPAPPAPVEDAMPPPAPSSPLASGRPRPPSLIEKKAAHEKDTVHDALTLHAGNIARAAASLGISRQLLYYKMKKYKMLREDYLQ</sequence>
<dbReference type="InterPro" id="IPR000014">
    <property type="entry name" value="PAS"/>
</dbReference>
<keyword evidence="9" id="KW-1185">Reference proteome</keyword>
<dbReference type="CDD" id="cd00009">
    <property type="entry name" value="AAA"/>
    <property type="match status" value="1"/>
</dbReference>
<dbReference type="NCBIfam" id="TIGR00229">
    <property type="entry name" value="sensory_box"/>
    <property type="match status" value="1"/>
</dbReference>
<organism evidence="8 9">
    <name type="scientific">Desulfocicer vacuolatum DSM 3385</name>
    <dbReference type="NCBI Taxonomy" id="1121400"/>
    <lineage>
        <taxon>Bacteria</taxon>
        <taxon>Pseudomonadati</taxon>
        <taxon>Thermodesulfobacteriota</taxon>
        <taxon>Desulfobacteria</taxon>
        <taxon>Desulfobacterales</taxon>
        <taxon>Desulfobacteraceae</taxon>
        <taxon>Desulfocicer</taxon>
    </lineage>
</organism>
<dbReference type="Gene3D" id="1.10.10.60">
    <property type="entry name" value="Homeodomain-like"/>
    <property type="match status" value="1"/>
</dbReference>
<dbReference type="Pfam" id="PF00989">
    <property type="entry name" value="PAS"/>
    <property type="match status" value="1"/>
</dbReference>
<dbReference type="Gene3D" id="3.30.450.20">
    <property type="entry name" value="PAS domain"/>
    <property type="match status" value="1"/>
</dbReference>
<dbReference type="InterPro" id="IPR035965">
    <property type="entry name" value="PAS-like_dom_sf"/>
</dbReference>
<keyword evidence="2" id="KW-0067">ATP-binding</keyword>
<keyword evidence="3" id="KW-0805">Transcription regulation</keyword>
<dbReference type="InterPro" id="IPR025944">
    <property type="entry name" value="Sigma_54_int_dom_CS"/>
</dbReference>
<keyword evidence="4" id="KW-0804">Transcription</keyword>
<evidence type="ECO:0000313" key="8">
    <source>
        <dbReference type="EMBL" id="SMC82259.1"/>
    </source>
</evidence>
<dbReference type="PROSITE" id="PS50045">
    <property type="entry name" value="SIGMA54_INTERACT_4"/>
    <property type="match status" value="1"/>
</dbReference>
<dbReference type="PANTHER" id="PTHR32071:SF74">
    <property type="entry name" value="TRANSCRIPTIONAL ACTIVATOR ROCR"/>
    <property type="match status" value="1"/>
</dbReference>
<keyword evidence="1" id="KW-0547">Nucleotide-binding</keyword>
<dbReference type="Pfam" id="PF00158">
    <property type="entry name" value="Sigma54_activat"/>
    <property type="match status" value="1"/>
</dbReference>
<dbReference type="InterPro" id="IPR002197">
    <property type="entry name" value="HTH_Fis"/>
</dbReference>
<dbReference type="InterPro" id="IPR009057">
    <property type="entry name" value="Homeodomain-like_sf"/>
</dbReference>
<gene>
    <name evidence="8" type="ORF">SAMN02746065_11160</name>
</gene>
<feature type="compositionally biased region" description="Pro residues" evidence="5">
    <location>
        <begin position="402"/>
        <end position="417"/>
    </location>
</feature>
<dbReference type="PROSITE" id="PS00675">
    <property type="entry name" value="SIGMA54_INTERACT_1"/>
    <property type="match status" value="1"/>
</dbReference>
<reference evidence="8 9" key="1">
    <citation type="submission" date="2017-04" db="EMBL/GenBank/DDBJ databases">
        <authorList>
            <person name="Afonso C.L."/>
            <person name="Miller P.J."/>
            <person name="Scott M.A."/>
            <person name="Spackman E."/>
            <person name="Goraichik I."/>
            <person name="Dimitrov K.M."/>
            <person name="Suarez D.L."/>
            <person name="Swayne D.E."/>
        </authorList>
    </citation>
    <scope>NUCLEOTIDE SEQUENCE [LARGE SCALE GENOMIC DNA]</scope>
    <source>
        <strain evidence="8 9">DSM 3385</strain>
    </source>
</reference>
<dbReference type="InterPro" id="IPR058031">
    <property type="entry name" value="AAA_lid_NorR"/>
</dbReference>
<dbReference type="InterPro" id="IPR002078">
    <property type="entry name" value="Sigma_54_int"/>
</dbReference>
<dbReference type="InterPro" id="IPR027417">
    <property type="entry name" value="P-loop_NTPase"/>
</dbReference>
<dbReference type="InterPro" id="IPR025662">
    <property type="entry name" value="Sigma_54_int_dom_ATP-bd_1"/>
</dbReference>
<evidence type="ECO:0000256" key="2">
    <source>
        <dbReference type="ARBA" id="ARBA00022840"/>
    </source>
</evidence>
<dbReference type="InterPro" id="IPR013767">
    <property type="entry name" value="PAS_fold"/>
</dbReference>
<evidence type="ECO:0000259" key="6">
    <source>
        <dbReference type="PROSITE" id="PS50045"/>
    </source>
</evidence>
<feature type="domain" description="Sigma-54 factor interaction" evidence="6">
    <location>
        <begin position="150"/>
        <end position="378"/>
    </location>
</feature>
<dbReference type="SUPFAM" id="SSF52540">
    <property type="entry name" value="P-loop containing nucleoside triphosphate hydrolases"/>
    <property type="match status" value="1"/>
</dbReference>
<evidence type="ECO:0000256" key="5">
    <source>
        <dbReference type="SAM" id="MobiDB-lite"/>
    </source>
</evidence>
<dbReference type="Proteomes" id="UP000192418">
    <property type="component" value="Unassembled WGS sequence"/>
</dbReference>
<evidence type="ECO:0000313" key="9">
    <source>
        <dbReference type="Proteomes" id="UP000192418"/>
    </source>
</evidence>
<dbReference type="InterPro" id="IPR003593">
    <property type="entry name" value="AAA+_ATPase"/>
</dbReference>
<evidence type="ECO:0000256" key="3">
    <source>
        <dbReference type="ARBA" id="ARBA00023015"/>
    </source>
</evidence>
<evidence type="ECO:0000256" key="4">
    <source>
        <dbReference type="ARBA" id="ARBA00023163"/>
    </source>
</evidence>
<dbReference type="AlphaFoldDB" id="A0A1W2CAT2"/>
<dbReference type="SMART" id="SM00091">
    <property type="entry name" value="PAS"/>
    <property type="match status" value="1"/>
</dbReference>
<dbReference type="PRINTS" id="PR01590">
    <property type="entry name" value="HTHFIS"/>
</dbReference>
<dbReference type="GO" id="GO:0006355">
    <property type="term" value="P:regulation of DNA-templated transcription"/>
    <property type="evidence" value="ECO:0007669"/>
    <property type="project" value="InterPro"/>
</dbReference>
<feature type="region of interest" description="Disordered" evidence="5">
    <location>
        <begin position="402"/>
        <end position="429"/>
    </location>
</feature>
<dbReference type="RefSeq" id="WP_232367130.1">
    <property type="nucleotide sequence ID" value="NZ_FWXY01000011.1"/>
</dbReference>
<dbReference type="FunFam" id="3.40.50.300:FF:000006">
    <property type="entry name" value="DNA-binding transcriptional regulator NtrC"/>
    <property type="match status" value="1"/>
</dbReference>